<reference evidence="3" key="1">
    <citation type="journal article" date="2011" name="Genome Biol.">
        <title>Comparative and functional genomics provide insights into the pathogenicity of dermatophytic fungi.</title>
        <authorList>
            <person name="Burmester A."/>
            <person name="Shelest E."/>
            <person name="Gloeckner G."/>
            <person name="Heddergott C."/>
            <person name="Schindler S."/>
            <person name="Staib P."/>
            <person name="Heidel A."/>
            <person name="Felder M."/>
            <person name="Petzold A."/>
            <person name="Szafranski K."/>
            <person name="Feuermann M."/>
            <person name="Pedruzzi I."/>
            <person name="Priebe S."/>
            <person name="Groth M."/>
            <person name="Winkler R."/>
            <person name="Li W."/>
            <person name="Kniemeyer O."/>
            <person name="Schroeckh V."/>
            <person name="Hertweck C."/>
            <person name="Hube B."/>
            <person name="White T.C."/>
            <person name="Platzer M."/>
            <person name="Guthke R."/>
            <person name="Heitman J."/>
            <person name="Woestemeyer J."/>
            <person name="Zipfel P.F."/>
            <person name="Monod M."/>
            <person name="Brakhage A.A."/>
        </authorList>
    </citation>
    <scope>NUCLEOTIDE SEQUENCE [LARGE SCALE GENOMIC DNA]</scope>
    <source>
        <strain evidence="3">ATCC MYA-4681 / CBS 112371</strain>
    </source>
</reference>
<dbReference type="OrthoDB" id="4174202at2759"/>
<dbReference type="OMA" id="VQMDAVM"/>
<dbReference type="KEGG" id="abe:ARB_05723"/>
<accession>D4ANB8</accession>
<feature type="compositionally biased region" description="Low complexity" evidence="1">
    <location>
        <begin position="41"/>
        <end position="64"/>
    </location>
</feature>
<feature type="compositionally biased region" description="Polar residues" evidence="1">
    <location>
        <begin position="69"/>
        <end position="91"/>
    </location>
</feature>
<dbReference type="Proteomes" id="UP000008866">
    <property type="component" value="Unassembled WGS sequence"/>
</dbReference>
<sequence length="139" mass="15534">MANQTLQSKDQIGFSPQPEHQQHHQHQRHQQHQQPLATTLSQTAVFTSQSTSASSQTNSLQNLQLYPAGTQTDAEIQSQTQTQHASDQQIHLQGHSEPQEMCGKTATAQFLQNVNLVAEAAKRAQMGILMRDFEEISFD</sequence>
<dbReference type="EMBL" id="ABSU01000003">
    <property type="protein sequence ID" value="EFE35679.1"/>
    <property type="molecule type" value="Genomic_DNA"/>
</dbReference>
<protein>
    <submittedName>
        <fullName evidence="2">Uncharacterized protein</fullName>
    </submittedName>
</protein>
<name>D4ANB8_ARTBC</name>
<keyword evidence="3" id="KW-1185">Reference proteome</keyword>
<dbReference type="RefSeq" id="XP_003016324.1">
    <property type="nucleotide sequence ID" value="XM_003016278.1"/>
</dbReference>
<evidence type="ECO:0000313" key="2">
    <source>
        <dbReference type="EMBL" id="EFE35679.1"/>
    </source>
</evidence>
<evidence type="ECO:0000256" key="1">
    <source>
        <dbReference type="SAM" id="MobiDB-lite"/>
    </source>
</evidence>
<gene>
    <name evidence="2" type="ORF">ARB_05723</name>
</gene>
<proteinExistence type="predicted"/>
<dbReference type="GeneID" id="9521807"/>
<dbReference type="eggNOG" id="ENOG502SXB2">
    <property type="taxonomic scope" value="Eukaryota"/>
</dbReference>
<comment type="caution">
    <text evidence="2">The sequence shown here is derived from an EMBL/GenBank/DDBJ whole genome shotgun (WGS) entry which is preliminary data.</text>
</comment>
<feature type="compositionally biased region" description="Polar residues" evidence="1">
    <location>
        <begin position="1"/>
        <end position="10"/>
    </location>
</feature>
<evidence type="ECO:0000313" key="3">
    <source>
        <dbReference type="Proteomes" id="UP000008866"/>
    </source>
</evidence>
<feature type="region of interest" description="Disordered" evidence="1">
    <location>
        <begin position="1"/>
        <end position="97"/>
    </location>
</feature>
<organism evidence="2 3">
    <name type="scientific">Arthroderma benhamiae (strain ATCC MYA-4681 / CBS 112371)</name>
    <name type="common">Trichophyton mentagrophytes</name>
    <dbReference type="NCBI Taxonomy" id="663331"/>
    <lineage>
        <taxon>Eukaryota</taxon>
        <taxon>Fungi</taxon>
        <taxon>Dikarya</taxon>
        <taxon>Ascomycota</taxon>
        <taxon>Pezizomycotina</taxon>
        <taxon>Eurotiomycetes</taxon>
        <taxon>Eurotiomycetidae</taxon>
        <taxon>Onygenales</taxon>
        <taxon>Arthrodermataceae</taxon>
        <taxon>Trichophyton</taxon>
    </lineage>
</organism>
<dbReference type="HOGENOM" id="CLU_2014710_0_0_1"/>
<dbReference type="AlphaFoldDB" id="D4ANB8"/>